<dbReference type="Proteomes" id="UP000257109">
    <property type="component" value="Unassembled WGS sequence"/>
</dbReference>
<dbReference type="EMBL" id="QJKJ01011752">
    <property type="protein sequence ID" value="RDX70304.1"/>
    <property type="molecule type" value="Genomic_DNA"/>
</dbReference>
<evidence type="ECO:0000313" key="2">
    <source>
        <dbReference type="Proteomes" id="UP000257109"/>
    </source>
</evidence>
<keyword evidence="2" id="KW-1185">Reference proteome</keyword>
<comment type="caution">
    <text evidence="1">The sequence shown here is derived from an EMBL/GenBank/DDBJ whole genome shotgun (WGS) entry which is preliminary data.</text>
</comment>
<feature type="non-terminal residue" evidence="1">
    <location>
        <position position="1"/>
    </location>
</feature>
<gene>
    <name evidence="1" type="ORF">CR513_50477</name>
</gene>
<protein>
    <submittedName>
        <fullName evidence="1">Uncharacterized protein</fullName>
    </submittedName>
</protein>
<sequence>MGELEGIPCVAPLFLSFFGSIGDIDLFASFCRFSCFSHGGIHIIINHATLDKCDHTNTNALDPIRNSYSSTLRCDHTTTNASGPIRTLQLRVLGQ</sequence>
<name>A0A371EWD1_MUCPR</name>
<accession>A0A371EWD1</accession>
<dbReference type="AlphaFoldDB" id="A0A371EWD1"/>
<proteinExistence type="predicted"/>
<reference evidence="1" key="1">
    <citation type="submission" date="2018-05" db="EMBL/GenBank/DDBJ databases">
        <title>Draft genome of Mucuna pruriens seed.</title>
        <authorList>
            <person name="Nnadi N.E."/>
            <person name="Vos R."/>
            <person name="Hasami M.H."/>
            <person name="Devisetty U.K."/>
            <person name="Aguiy J.C."/>
        </authorList>
    </citation>
    <scope>NUCLEOTIDE SEQUENCE [LARGE SCALE GENOMIC DNA]</scope>
    <source>
        <strain evidence="1">JCA_2017</strain>
    </source>
</reference>
<evidence type="ECO:0000313" key="1">
    <source>
        <dbReference type="EMBL" id="RDX70304.1"/>
    </source>
</evidence>
<organism evidence="1 2">
    <name type="scientific">Mucuna pruriens</name>
    <name type="common">Velvet bean</name>
    <name type="synonym">Dolichos pruriens</name>
    <dbReference type="NCBI Taxonomy" id="157652"/>
    <lineage>
        <taxon>Eukaryota</taxon>
        <taxon>Viridiplantae</taxon>
        <taxon>Streptophyta</taxon>
        <taxon>Embryophyta</taxon>
        <taxon>Tracheophyta</taxon>
        <taxon>Spermatophyta</taxon>
        <taxon>Magnoliopsida</taxon>
        <taxon>eudicotyledons</taxon>
        <taxon>Gunneridae</taxon>
        <taxon>Pentapetalae</taxon>
        <taxon>rosids</taxon>
        <taxon>fabids</taxon>
        <taxon>Fabales</taxon>
        <taxon>Fabaceae</taxon>
        <taxon>Papilionoideae</taxon>
        <taxon>50 kb inversion clade</taxon>
        <taxon>NPAAA clade</taxon>
        <taxon>indigoferoid/millettioid clade</taxon>
        <taxon>Phaseoleae</taxon>
        <taxon>Mucuna</taxon>
    </lineage>
</organism>